<proteinExistence type="inferred from homology"/>
<dbReference type="FunCoup" id="G8YFG6">
    <property type="interactions" value="249"/>
</dbReference>
<dbReference type="HOGENOM" id="CLU_038605_0_0_1"/>
<dbReference type="PANTHER" id="PTHR10870">
    <property type="entry name" value="CELL CYCLE CHECKPOINT PROTEIN RAD1"/>
    <property type="match status" value="1"/>
</dbReference>
<dbReference type="Pfam" id="PF02144">
    <property type="entry name" value="Rad1"/>
    <property type="match status" value="1"/>
</dbReference>
<feature type="compositionally biased region" description="Basic and acidic residues" evidence="6">
    <location>
        <begin position="396"/>
        <end position="437"/>
    </location>
</feature>
<feature type="region of interest" description="Disordered" evidence="6">
    <location>
        <begin position="396"/>
        <end position="445"/>
    </location>
</feature>
<dbReference type="SUPFAM" id="SSF55979">
    <property type="entry name" value="DNA clamp"/>
    <property type="match status" value="1"/>
</dbReference>
<evidence type="ECO:0000256" key="3">
    <source>
        <dbReference type="ARBA" id="ARBA00022763"/>
    </source>
</evidence>
<dbReference type="InterPro" id="IPR003021">
    <property type="entry name" value="Rad1_Rec1_Rad17"/>
</dbReference>
<protein>
    <submittedName>
        <fullName evidence="7">Piso0_002595 protein</fullName>
    </submittedName>
</protein>
<dbReference type="InParanoid" id="G8YFG6"/>
<dbReference type="eggNOG" id="KOG3194">
    <property type="taxonomic scope" value="Eukaryota"/>
</dbReference>
<dbReference type="OMA" id="VHLEHIT"/>
<evidence type="ECO:0000256" key="4">
    <source>
        <dbReference type="ARBA" id="ARBA00023204"/>
    </source>
</evidence>
<dbReference type="GO" id="GO:0030896">
    <property type="term" value="C:checkpoint clamp complex"/>
    <property type="evidence" value="ECO:0007669"/>
    <property type="project" value="TreeGrafter"/>
</dbReference>
<dbReference type="AlphaFoldDB" id="G8YFG6"/>
<keyword evidence="3" id="KW-0227">DNA damage</keyword>
<evidence type="ECO:0000256" key="2">
    <source>
        <dbReference type="ARBA" id="ARBA00010991"/>
    </source>
</evidence>
<dbReference type="GO" id="GO:0000077">
    <property type="term" value="P:DNA damage checkpoint signaling"/>
    <property type="evidence" value="ECO:0007669"/>
    <property type="project" value="InterPro"/>
</dbReference>
<comment type="similarity">
    <text evidence="2">Belongs to the rad1 family.</text>
</comment>
<keyword evidence="5" id="KW-0539">Nucleus</keyword>
<evidence type="ECO:0000313" key="7">
    <source>
        <dbReference type="EMBL" id="CCE81915.1"/>
    </source>
</evidence>
<name>G8YFG6_PICSO</name>
<gene>
    <name evidence="7" type="primary">Piso0_002595</name>
    <name evidence="7" type="ORF">GNLVRS01_PISO0I13604g</name>
</gene>
<organism evidence="7 8">
    <name type="scientific">Pichia sorbitophila (strain ATCC MYA-4447 / BCRC 22081 / CBS 7064 / NBRC 10061 / NRRL Y-12695)</name>
    <name type="common">Hybrid yeast</name>
    <dbReference type="NCBI Taxonomy" id="559304"/>
    <lineage>
        <taxon>Eukaryota</taxon>
        <taxon>Fungi</taxon>
        <taxon>Dikarya</taxon>
        <taxon>Ascomycota</taxon>
        <taxon>Saccharomycotina</taxon>
        <taxon>Pichiomycetes</taxon>
        <taxon>Debaryomycetaceae</taxon>
        <taxon>Millerozyma</taxon>
    </lineage>
</organism>
<evidence type="ECO:0000256" key="6">
    <source>
        <dbReference type="SAM" id="MobiDB-lite"/>
    </source>
</evidence>
<dbReference type="OrthoDB" id="337581at2759"/>
<dbReference type="InterPro" id="IPR046938">
    <property type="entry name" value="DNA_clamp_sf"/>
</dbReference>
<dbReference type="STRING" id="559304.G8YFG6"/>
<reference evidence="7 8" key="1">
    <citation type="journal article" date="2012" name="G3 (Bethesda)">
        <title>Pichia sorbitophila, an interspecies yeast hybrid reveals early steps of genome resolution following polyploidization.</title>
        <authorList>
            <person name="Leh Louis V."/>
            <person name="Despons L."/>
            <person name="Friedrich A."/>
            <person name="Martin T."/>
            <person name="Durrens P."/>
            <person name="Casaregola S."/>
            <person name="Neuveglise C."/>
            <person name="Fairhead C."/>
            <person name="Marck C."/>
            <person name="Cruz J.A."/>
            <person name="Straub M.L."/>
            <person name="Kugler V."/>
            <person name="Sacerdot C."/>
            <person name="Uzunov Z."/>
            <person name="Thierry A."/>
            <person name="Weiss S."/>
            <person name="Bleykasten C."/>
            <person name="De Montigny J."/>
            <person name="Jacques N."/>
            <person name="Jung P."/>
            <person name="Lemaire M."/>
            <person name="Mallet S."/>
            <person name="Morel G."/>
            <person name="Richard G.F."/>
            <person name="Sarkar A."/>
            <person name="Savel G."/>
            <person name="Schacherer J."/>
            <person name="Seret M.L."/>
            <person name="Talla E."/>
            <person name="Samson G."/>
            <person name="Jubin C."/>
            <person name="Poulain J."/>
            <person name="Vacherie B."/>
            <person name="Barbe V."/>
            <person name="Pelletier E."/>
            <person name="Sherman D.J."/>
            <person name="Westhof E."/>
            <person name="Weissenbach J."/>
            <person name="Baret P.V."/>
            <person name="Wincker P."/>
            <person name="Gaillardin C."/>
            <person name="Dujon B."/>
            <person name="Souciet J.L."/>
        </authorList>
    </citation>
    <scope>NUCLEOTIDE SEQUENCE [LARGE SCALE GENOMIC DNA]</scope>
    <source>
        <strain evidence="8">ATCC MYA-4447 / BCRC 22081 / CBS 7064 / NBRC 10061 / NRRL Y-12695</strain>
    </source>
</reference>
<dbReference type="GO" id="GO:0006281">
    <property type="term" value="P:DNA repair"/>
    <property type="evidence" value="ECO:0007669"/>
    <property type="project" value="UniProtKB-KW"/>
</dbReference>
<dbReference type="Proteomes" id="UP000005222">
    <property type="component" value="Chromosome I"/>
</dbReference>
<keyword evidence="4" id="KW-0234">DNA repair</keyword>
<comment type="subcellular location">
    <subcellularLocation>
        <location evidence="1">Nucleus</location>
    </subcellularLocation>
</comment>
<sequence>MANSRGDSGSNMVNEGDDKELDFSFSALTKDVTHLAHIFSSLTAINTQAVLMLTQEGMSVYTEHQGICNAKATIEPSLFSEFNFLLGSSFPGQEQNEVQLGVDLGLISDSFMSVASNLPSKQKSKKGDKSGHTGSGEEVLCYIYYEGEGHPLIVEFEDSLMSEKIEFPTFYIDNVHGTGDDDVDQTHELTINYNEILFEIILKSDVFANVIRDLQQINTIDLYMFISNEVDNRKNGTADGRLNNVFGLSRNKLNFISKGSFGNSKLICPNERAILEKLTIYERGEDASTLQQANTSIISRFAFSNFSRIRKAVSLSSKCKIMKDISGIFSVQLLCDDSKIPEYSGTLIMLNMLENADLGYMSTSMSPDDDASLKYILYDDTLIYNNENAPVPERIEMESDKAGTDVPTEKRRVAHESEAHSHAEHEEMKRRRIDDKRSKKKGQNIIEVPLFI</sequence>
<evidence type="ECO:0000256" key="5">
    <source>
        <dbReference type="ARBA" id="ARBA00023242"/>
    </source>
</evidence>
<keyword evidence="8" id="KW-1185">Reference proteome</keyword>
<evidence type="ECO:0000256" key="1">
    <source>
        <dbReference type="ARBA" id="ARBA00004123"/>
    </source>
</evidence>
<evidence type="ECO:0000313" key="8">
    <source>
        <dbReference type="Proteomes" id="UP000005222"/>
    </source>
</evidence>
<accession>G8YFG6</accession>
<dbReference type="PANTHER" id="PTHR10870:SF0">
    <property type="entry name" value="CELL CYCLE CHECKPOINT PROTEIN RAD1"/>
    <property type="match status" value="1"/>
</dbReference>
<dbReference type="EMBL" id="FO082051">
    <property type="protein sequence ID" value="CCE81915.1"/>
    <property type="molecule type" value="Genomic_DNA"/>
</dbReference>
<dbReference type="Gene3D" id="3.70.10.10">
    <property type="match status" value="1"/>
</dbReference>